<dbReference type="Gene3D" id="3.30.420.10">
    <property type="entry name" value="Ribonuclease H-like superfamily/Ribonuclease H"/>
    <property type="match status" value="1"/>
</dbReference>
<feature type="region of interest" description="Disordered" evidence="2">
    <location>
        <begin position="402"/>
        <end position="427"/>
    </location>
</feature>
<comment type="similarity">
    <text evidence="1">Belongs to the transposase IS21/IS408/IS1162 family.</text>
</comment>
<dbReference type="Proteomes" id="UP001139648">
    <property type="component" value="Unassembled WGS sequence"/>
</dbReference>
<comment type="caution">
    <text evidence="4">The sequence shown here is derived from an EMBL/GenBank/DDBJ whole genome shotgun (WGS) entry which is preliminary data.</text>
</comment>
<dbReference type="InterPro" id="IPR001584">
    <property type="entry name" value="Integrase_cat-core"/>
</dbReference>
<dbReference type="GO" id="GO:0015074">
    <property type="term" value="P:DNA integration"/>
    <property type="evidence" value="ECO:0007669"/>
    <property type="project" value="InterPro"/>
</dbReference>
<evidence type="ECO:0000259" key="3">
    <source>
        <dbReference type="PROSITE" id="PS50994"/>
    </source>
</evidence>
<dbReference type="EMBL" id="JAMZEB010000001">
    <property type="protein sequence ID" value="MCP2353792.1"/>
    <property type="molecule type" value="Genomic_DNA"/>
</dbReference>
<dbReference type="InterPro" id="IPR036397">
    <property type="entry name" value="RNaseH_sf"/>
</dbReference>
<gene>
    <name evidence="4" type="ORF">HD597_000812</name>
</gene>
<sequence length="537" mass="59560">MARVEWRWREPAISTGRGLVTKSDAELMEIFRAYDLTGCAWSAAQLAGCDPKTVQRYITMRETGGVPPERASRPRSIDPFLAKIEEKIERSGGKVRADVVHKDLVAMGFRGSERTTRRAVAAIKESWRTGRRRVYRPWIPEPGMWLQWDWGEGPRIAGRRTQLFCAWLAWSKFRVVLPTWDQTLGSLTACLDAALRMIGGAPTYLLTDNPRTVTVEHIAKIPVRHPQMVELGRHYGCVVHTCEPFDPESKGGVENTVKIAKADLVPTTTSLRSSYGSFAELEDACARWAEQVNHRLHRATRRLPTHMLQEELARLHPLPAEPYALALGEERLVGEDRTIRWGDVRYSVPPGHEGRKVWCRVHGDELVIVGRRTHGGPSEQHSGGAGLAELWRHQLSTPGRPRIVEAHYPDHPGGNGPRQPRPRPQTKAEERFLAIGPGAEAWLIEAAATGVARIRAKMARAIELASLVGVERVDAALGLAAIHGRFGESDLASICDHLARSSATGPTSMADEKHSAQPGTASWAAIRATPQNRKNED</sequence>
<dbReference type="PANTHER" id="PTHR35004">
    <property type="entry name" value="TRANSPOSASE RV3428C-RELATED"/>
    <property type="match status" value="1"/>
</dbReference>
<feature type="region of interest" description="Disordered" evidence="2">
    <location>
        <begin position="503"/>
        <end position="537"/>
    </location>
</feature>
<dbReference type="SUPFAM" id="SSF53098">
    <property type="entry name" value="Ribonuclease H-like"/>
    <property type="match status" value="1"/>
</dbReference>
<accession>A0A9X2G753</accession>
<evidence type="ECO:0000256" key="2">
    <source>
        <dbReference type="SAM" id="MobiDB-lite"/>
    </source>
</evidence>
<dbReference type="InterPro" id="IPR012337">
    <property type="entry name" value="RNaseH-like_sf"/>
</dbReference>
<feature type="domain" description="Integrase catalytic" evidence="3">
    <location>
        <begin position="136"/>
        <end position="312"/>
    </location>
</feature>
<evidence type="ECO:0000313" key="4">
    <source>
        <dbReference type="EMBL" id="MCP2353792.1"/>
    </source>
</evidence>
<evidence type="ECO:0000256" key="1">
    <source>
        <dbReference type="ARBA" id="ARBA00009277"/>
    </source>
</evidence>
<dbReference type="PROSITE" id="PS50994">
    <property type="entry name" value="INTEGRASE"/>
    <property type="match status" value="1"/>
</dbReference>
<dbReference type="GO" id="GO:0003676">
    <property type="term" value="F:nucleic acid binding"/>
    <property type="evidence" value="ECO:0007669"/>
    <property type="project" value="InterPro"/>
</dbReference>
<dbReference type="NCBIfam" id="NF033546">
    <property type="entry name" value="transpos_IS21"/>
    <property type="match status" value="1"/>
</dbReference>
<name>A0A9X2G753_9ACTN</name>
<dbReference type="PANTHER" id="PTHR35004:SF6">
    <property type="entry name" value="TRANSPOSASE"/>
    <property type="match status" value="1"/>
</dbReference>
<keyword evidence="5" id="KW-1185">Reference proteome</keyword>
<organism evidence="4 5">
    <name type="scientific">Nonomuraea thailandensis</name>
    <dbReference type="NCBI Taxonomy" id="1188745"/>
    <lineage>
        <taxon>Bacteria</taxon>
        <taxon>Bacillati</taxon>
        <taxon>Actinomycetota</taxon>
        <taxon>Actinomycetes</taxon>
        <taxon>Streptosporangiales</taxon>
        <taxon>Streptosporangiaceae</taxon>
        <taxon>Nonomuraea</taxon>
    </lineage>
</organism>
<evidence type="ECO:0000313" key="5">
    <source>
        <dbReference type="Proteomes" id="UP001139648"/>
    </source>
</evidence>
<dbReference type="InterPro" id="IPR054353">
    <property type="entry name" value="IstA-like_C"/>
</dbReference>
<protein>
    <submittedName>
        <fullName evidence="4">Transposase</fullName>
    </submittedName>
</protein>
<dbReference type="AlphaFoldDB" id="A0A9X2G753"/>
<proteinExistence type="inferred from homology"/>
<dbReference type="Pfam" id="PF22483">
    <property type="entry name" value="Mu-transpos_C_2"/>
    <property type="match status" value="1"/>
</dbReference>
<reference evidence="4" key="1">
    <citation type="submission" date="2022-06" db="EMBL/GenBank/DDBJ databases">
        <title>Sequencing the genomes of 1000 actinobacteria strains.</title>
        <authorList>
            <person name="Klenk H.-P."/>
        </authorList>
    </citation>
    <scope>NUCLEOTIDE SEQUENCE</scope>
    <source>
        <strain evidence="4">DSM 46694</strain>
    </source>
</reference>